<dbReference type="eggNOG" id="COG1721">
    <property type="taxonomic scope" value="Bacteria"/>
</dbReference>
<reference evidence="3 4" key="1">
    <citation type="submission" date="2013-08" db="EMBL/GenBank/DDBJ databases">
        <title>Intrasporangium oryzae NRRL B-24470.</title>
        <authorList>
            <person name="Liu H."/>
            <person name="Wang G."/>
        </authorList>
    </citation>
    <scope>NUCLEOTIDE SEQUENCE [LARGE SCALE GENOMIC DNA]</scope>
    <source>
        <strain evidence="3 4">NRRL B-24470</strain>
    </source>
</reference>
<evidence type="ECO:0000313" key="4">
    <source>
        <dbReference type="Proteomes" id="UP000019489"/>
    </source>
</evidence>
<dbReference type="STRING" id="1386089.N865_02025"/>
<dbReference type="RefSeq" id="WP_034801364.1">
    <property type="nucleotide sequence ID" value="NZ_AWSA01000004.1"/>
</dbReference>
<dbReference type="EMBL" id="AWSA01000004">
    <property type="protein sequence ID" value="EWT03206.1"/>
    <property type="molecule type" value="Genomic_DNA"/>
</dbReference>
<keyword evidence="1" id="KW-0472">Membrane</keyword>
<feature type="domain" description="DUF58" evidence="2">
    <location>
        <begin position="201"/>
        <end position="285"/>
    </location>
</feature>
<dbReference type="AlphaFoldDB" id="W9GAJ4"/>
<dbReference type="PATRIC" id="fig|1386089.3.peg.596"/>
<dbReference type="Proteomes" id="UP000019489">
    <property type="component" value="Unassembled WGS sequence"/>
</dbReference>
<comment type="caution">
    <text evidence="3">The sequence shown here is derived from an EMBL/GenBank/DDBJ whole genome shotgun (WGS) entry which is preliminary data.</text>
</comment>
<dbReference type="InterPro" id="IPR002881">
    <property type="entry name" value="DUF58"/>
</dbReference>
<evidence type="ECO:0000259" key="2">
    <source>
        <dbReference type="Pfam" id="PF01882"/>
    </source>
</evidence>
<evidence type="ECO:0000256" key="1">
    <source>
        <dbReference type="SAM" id="Phobius"/>
    </source>
</evidence>
<feature type="transmembrane region" description="Helical" evidence="1">
    <location>
        <begin position="12"/>
        <end position="31"/>
    </location>
</feature>
<name>W9GAJ4_9MICO</name>
<keyword evidence="1" id="KW-1133">Transmembrane helix</keyword>
<dbReference type="PANTHER" id="PTHR34351:SF1">
    <property type="entry name" value="SLR1927 PROTEIN"/>
    <property type="match status" value="1"/>
</dbReference>
<organism evidence="3 4">
    <name type="scientific">Intrasporangium oryzae NRRL B-24470</name>
    <dbReference type="NCBI Taxonomy" id="1386089"/>
    <lineage>
        <taxon>Bacteria</taxon>
        <taxon>Bacillati</taxon>
        <taxon>Actinomycetota</taxon>
        <taxon>Actinomycetes</taxon>
        <taxon>Micrococcales</taxon>
        <taxon>Intrasporangiaceae</taxon>
        <taxon>Intrasporangium</taxon>
    </lineage>
</organism>
<protein>
    <submittedName>
        <fullName evidence="3">Membrane protein</fullName>
    </submittedName>
</protein>
<keyword evidence="1" id="KW-0812">Transmembrane</keyword>
<sequence>MRSLRSVLTTRGRAFVGAGVTLALAGVIFGFRDLTRFGVLLIGLPVISAVLVRTRRTRMRIERHTSPDRVGVGQEAHVALSFENVSSTTTPLFLAEERLDYVLGDRPRFVVGRIPPGRVRTIDYAVRSHLRGRHHLGPLGVQVQDPFGLANRNAVLEGTAELVVLPAVVPLASHRQPSSGMGSEGEQAHLIALHGEDDVTIREYRDGDDLRRIHWPATARTGDLMVRQEDRPAQRRAIVMLDPRVTAHGGRGAGGSFEWCVSAVASIAVHLCEGGYAVHLVCADTVESSRAAETMSAGEILDVLAVTGQDSSIGIDEILRASQAIASSGGFVVALLGPSDRKVTDRVASLRQPGTTGLALVVDALAFGDAPHADEVEPHVEALRYAGWRALAVGRETAIPQAWGALTAATVGGSR</sequence>
<dbReference type="OrthoDB" id="9812729at2"/>
<dbReference type="PANTHER" id="PTHR34351">
    <property type="entry name" value="SLR1927 PROTEIN-RELATED"/>
    <property type="match status" value="1"/>
</dbReference>
<gene>
    <name evidence="3" type="ORF">N865_02025</name>
</gene>
<dbReference type="Pfam" id="PF01882">
    <property type="entry name" value="DUF58"/>
    <property type="match status" value="1"/>
</dbReference>
<proteinExistence type="predicted"/>
<evidence type="ECO:0000313" key="3">
    <source>
        <dbReference type="EMBL" id="EWT03206.1"/>
    </source>
</evidence>
<accession>W9GAJ4</accession>
<keyword evidence="4" id="KW-1185">Reference proteome</keyword>
<feature type="transmembrane region" description="Helical" evidence="1">
    <location>
        <begin position="37"/>
        <end position="54"/>
    </location>
</feature>